<dbReference type="STRING" id="688867.SAMN05660236_0459"/>
<dbReference type="AlphaFoldDB" id="A0A1T5IVQ8"/>
<keyword evidence="1" id="KW-0732">Signal</keyword>
<evidence type="ECO:0000313" key="3">
    <source>
        <dbReference type="Proteomes" id="UP000190961"/>
    </source>
</evidence>
<feature type="signal peptide" evidence="1">
    <location>
        <begin position="1"/>
        <end position="25"/>
    </location>
</feature>
<dbReference type="Proteomes" id="UP000190961">
    <property type="component" value="Unassembled WGS sequence"/>
</dbReference>
<keyword evidence="3" id="KW-1185">Reference proteome</keyword>
<dbReference type="EMBL" id="FUZU01000001">
    <property type="protein sequence ID" value="SKC43250.1"/>
    <property type="molecule type" value="Genomic_DNA"/>
</dbReference>
<feature type="chain" id="PRO_5012933796" description="Lipocalin-like domain-containing protein" evidence="1">
    <location>
        <begin position="26"/>
        <end position="146"/>
    </location>
</feature>
<reference evidence="2 3" key="1">
    <citation type="submission" date="2017-02" db="EMBL/GenBank/DDBJ databases">
        <authorList>
            <person name="Peterson S.W."/>
        </authorList>
    </citation>
    <scope>NUCLEOTIDE SEQUENCE [LARGE SCALE GENOMIC DNA]</scope>
    <source>
        <strain evidence="2 3">DSM 25262</strain>
    </source>
</reference>
<evidence type="ECO:0000313" key="2">
    <source>
        <dbReference type="EMBL" id="SKC43250.1"/>
    </source>
</evidence>
<proteinExistence type="predicted"/>
<sequence length="146" mass="16532">MKFKINTLILSLFLSMFLTSSFAQQASPSGQKIIDLMVGTWQVSKVYEGKKELKSDADTTIQTMEFTREAKFISRTNQHKIDSGLFRVNENHKILYLESAENKDAPPTEWSISLKDNMLTLAGRGSPQAASFKYLYVRKSGAKSRK</sequence>
<evidence type="ECO:0008006" key="4">
    <source>
        <dbReference type="Google" id="ProtNLM"/>
    </source>
</evidence>
<gene>
    <name evidence="2" type="ORF">SAMN05660236_0459</name>
</gene>
<dbReference type="RefSeq" id="WP_079685082.1">
    <property type="nucleotide sequence ID" value="NZ_FUZU01000001.1"/>
</dbReference>
<accession>A0A1T5IVQ8</accession>
<organism evidence="2 3">
    <name type="scientific">Ohtaekwangia koreensis</name>
    <dbReference type="NCBI Taxonomy" id="688867"/>
    <lineage>
        <taxon>Bacteria</taxon>
        <taxon>Pseudomonadati</taxon>
        <taxon>Bacteroidota</taxon>
        <taxon>Cytophagia</taxon>
        <taxon>Cytophagales</taxon>
        <taxon>Fulvivirgaceae</taxon>
        <taxon>Ohtaekwangia</taxon>
    </lineage>
</organism>
<evidence type="ECO:0000256" key="1">
    <source>
        <dbReference type="SAM" id="SignalP"/>
    </source>
</evidence>
<name>A0A1T5IVQ8_9BACT</name>
<protein>
    <recommendedName>
        <fullName evidence="4">Lipocalin-like domain-containing protein</fullName>
    </recommendedName>
</protein>